<comment type="caution">
    <text evidence="6">The sequence shown here is derived from an EMBL/GenBank/DDBJ whole genome shotgun (WGS) entry which is preliminary data.</text>
</comment>
<feature type="transmembrane region" description="Helical" evidence="5">
    <location>
        <begin position="69"/>
        <end position="90"/>
    </location>
</feature>
<feature type="transmembrane region" description="Helical" evidence="5">
    <location>
        <begin position="165"/>
        <end position="183"/>
    </location>
</feature>
<dbReference type="InterPro" id="IPR003810">
    <property type="entry name" value="Mntp/YtaF"/>
</dbReference>
<dbReference type="PANTHER" id="PTHR35529">
    <property type="entry name" value="MANGANESE EFFLUX PUMP MNTP-RELATED"/>
    <property type="match status" value="1"/>
</dbReference>
<evidence type="ECO:0000256" key="1">
    <source>
        <dbReference type="ARBA" id="ARBA00022475"/>
    </source>
</evidence>
<dbReference type="OrthoDB" id="4966389at2"/>
<keyword evidence="2 5" id="KW-0812">Transmembrane</keyword>
<evidence type="ECO:0000256" key="5">
    <source>
        <dbReference type="SAM" id="Phobius"/>
    </source>
</evidence>
<keyword evidence="3 5" id="KW-1133">Transmembrane helix</keyword>
<proteinExistence type="predicted"/>
<dbReference type="EMBL" id="QZVT01000012">
    <property type="protein sequence ID" value="RJT76253.1"/>
    <property type="molecule type" value="Genomic_DNA"/>
</dbReference>
<feature type="transmembrane region" description="Helical" evidence="5">
    <location>
        <begin position="39"/>
        <end position="57"/>
    </location>
</feature>
<evidence type="ECO:0000256" key="3">
    <source>
        <dbReference type="ARBA" id="ARBA00022989"/>
    </source>
</evidence>
<evidence type="ECO:0000313" key="6">
    <source>
        <dbReference type="EMBL" id="RJT76253.1"/>
    </source>
</evidence>
<keyword evidence="4 5" id="KW-0472">Membrane</keyword>
<name>A0A3A5M3A4_9MICC</name>
<dbReference type="PANTHER" id="PTHR35529:SF1">
    <property type="entry name" value="MANGANESE EFFLUX PUMP MNTP-RELATED"/>
    <property type="match status" value="1"/>
</dbReference>
<dbReference type="Pfam" id="PF02659">
    <property type="entry name" value="Mntp"/>
    <property type="match status" value="1"/>
</dbReference>
<protein>
    <recommendedName>
        <fullName evidence="8">Manganese efflux pump MntP</fullName>
    </recommendedName>
</protein>
<evidence type="ECO:0000256" key="4">
    <source>
        <dbReference type="ARBA" id="ARBA00023136"/>
    </source>
</evidence>
<evidence type="ECO:0008006" key="8">
    <source>
        <dbReference type="Google" id="ProtNLM"/>
    </source>
</evidence>
<evidence type="ECO:0000256" key="2">
    <source>
        <dbReference type="ARBA" id="ARBA00022692"/>
    </source>
</evidence>
<gene>
    <name evidence="6" type="ORF">D6T63_16810</name>
</gene>
<dbReference type="AlphaFoldDB" id="A0A3A5M3A4"/>
<evidence type="ECO:0000313" key="7">
    <source>
        <dbReference type="Proteomes" id="UP000272560"/>
    </source>
</evidence>
<keyword evidence="7" id="KW-1185">Reference proteome</keyword>
<feature type="transmembrane region" description="Helical" evidence="5">
    <location>
        <begin position="116"/>
        <end position="145"/>
    </location>
</feature>
<reference evidence="6 7" key="1">
    <citation type="submission" date="2018-09" db="EMBL/GenBank/DDBJ databases">
        <title>Novel species of Arthrobacter.</title>
        <authorList>
            <person name="Liu Q."/>
            <person name="Xin Y.-H."/>
        </authorList>
    </citation>
    <scope>NUCLEOTIDE SEQUENCE [LARGE SCALE GENOMIC DNA]</scope>
    <source>
        <strain evidence="6 7">Hz2</strain>
    </source>
</reference>
<dbReference type="Proteomes" id="UP000272560">
    <property type="component" value="Unassembled WGS sequence"/>
</dbReference>
<sequence length="185" mass="19413">MIALMTLGFGLGMDNFRTSLVLGGLKPSWRTSVKTSAIFAFWDGMAPLVGMLGGGYLGSRMSTTGMADAAEAIAVAGLGGYGLFLTIRALRSPDHADMDMKTARRWLPVPLAIDNLAAGAALGLAGFSPWIAPFLFAFTTFVLSLAGHQIGRTIANFIPRIRTDLLTGIAFLLMAGLVVAGVADF</sequence>
<organism evidence="6 7">
    <name type="scientific">Arthrobacter cheniae</name>
    <dbReference type="NCBI Taxonomy" id="1258888"/>
    <lineage>
        <taxon>Bacteria</taxon>
        <taxon>Bacillati</taxon>
        <taxon>Actinomycetota</taxon>
        <taxon>Actinomycetes</taxon>
        <taxon>Micrococcales</taxon>
        <taxon>Micrococcaceae</taxon>
        <taxon>Arthrobacter</taxon>
    </lineage>
</organism>
<accession>A0A3A5M3A4</accession>
<keyword evidence="1" id="KW-1003">Cell membrane</keyword>